<organism evidence="3">
    <name type="scientific">freshwater metagenome</name>
    <dbReference type="NCBI Taxonomy" id="449393"/>
    <lineage>
        <taxon>unclassified sequences</taxon>
        <taxon>metagenomes</taxon>
        <taxon>ecological metagenomes</taxon>
    </lineage>
</organism>
<dbReference type="Gene3D" id="3.30.750.140">
    <property type="match status" value="1"/>
</dbReference>
<dbReference type="AlphaFoldDB" id="A0A6J6GHP3"/>
<dbReference type="Pfam" id="PF02120">
    <property type="entry name" value="Flg_hook"/>
    <property type="match status" value="1"/>
</dbReference>
<dbReference type="InterPro" id="IPR038610">
    <property type="entry name" value="FliK-like_C_sf"/>
</dbReference>
<reference evidence="3" key="1">
    <citation type="submission" date="2020-05" db="EMBL/GenBank/DDBJ databases">
        <authorList>
            <person name="Chiriac C."/>
            <person name="Salcher M."/>
            <person name="Ghai R."/>
            <person name="Kavagutti S V."/>
        </authorList>
    </citation>
    <scope>NUCLEOTIDE SEQUENCE</scope>
</reference>
<sequence length="117" mass="11429">MTVDLSDEGLGPLTLQAAAGAGGLHLRLAAGDRAVGDALAGAAEQLRRDLEASGTTLASFDVGHRSDTSGRQPFAPPTTPVTPAGGSTAAVTGRALPTVSTAPRTAGVAATGVDLLI</sequence>
<protein>
    <submittedName>
        <fullName evidence="3">Unannotated protein</fullName>
    </submittedName>
</protein>
<feature type="region of interest" description="Disordered" evidence="1">
    <location>
        <begin position="57"/>
        <end position="90"/>
    </location>
</feature>
<dbReference type="CDD" id="cd17470">
    <property type="entry name" value="T3SS_Flik_C"/>
    <property type="match status" value="1"/>
</dbReference>
<proteinExistence type="predicted"/>
<dbReference type="EMBL" id="CAEZSR010000294">
    <property type="protein sequence ID" value="CAB4598435.1"/>
    <property type="molecule type" value="Genomic_DNA"/>
</dbReference>
<evidence type="ECO:0000259" key="2">
    <source>
        <dbReference type="Pfam" id="PF02120"/>
    </source>
</evidence>
<gene>
    <name evidence="3" type="ORF">UFOPK1493_04155</name>
</gene>
<dbReference type="InterPro" id="IPR021136">
    <property type="entry name" value="Flagellar_hook_control-like_C"/>
</dbReference>
<evidence type="ECO:0000313" key="3">
    <source>
        <dbReference type="EMBL" id="CAB4598435.1"/>
    </source>
</evidence>
<accession>A0A6J6GHP3</accession>
<evidence type="ECO:0000256" key="1">
    <source>
        <dbReference type="SAM" id="MobiDB-lite"/>
    </source>
</evidence>
<feature type="compositionally biased region" description="Low complexity" evidence="1">
    <location>
        <begin position="81"/>
        <end position="90"/>
    </location>
</feature>
<feature type="domain" description="Flagellar hook-length control protein-like C-terminal" evidence="2">
    <location>
        <begin position="1"/>
        <end position="69"/>
    </location>
</feature>
<name>A0A6J6GHP3_9ZZZZ</name>